<dbReference type="OrthoDB" id="426086at2"/>
<proteinExistence type="predicted"/>
<dbReference type="Proteomes" id="UP000062645">
    <property type="component" value="Chromosome"/>
</dbReference>
<evidence type="ECO:0000313" key="1">
    <source>
        <dbReference type="EMBL" id="ALF53366.1"/>
    </source>
</evidence>
<dbReference type="AlphaFoldDB" id="A0A0M4T3W2"/>
<name>A0A0M4T3W2_9NOSO</name>
<dbReference type="RefSeq" id="WP_062292388.1">
    <property type="nucleotide sequence ID" value="NZ_CP012036.1"/>
</dbReference>
<sequence>MPLTKFHVITAMTATALSQLTQNFQLSTNSVTQPHLLMQQCPMIALIAEEAEATAEQKSELNQICQDTRSQIESILTPKQREVFDANLNQGKSLPSAISVLQSSPELKFSEQQWEHLKMIRQSTRTQVELKITWNQRQKTRKTHYLPR</sequence>
<reference evidence="1 2" key="2">
    <citation type="journal article" date="2016" name="Genome Announc.">
        <title>Draft Genome Sequence of the N2-Fixing Cyanobacterium Nostoc piscinale CENA21, Isolated from the Brazilian Amazon Floodplain.</title>
        <authorList>
            <person name="Leao T."/>
            <person name="Guimaraes P.I."/>
            <person name="de Melo A.G."/>
            <person name="Ramos R.T."/>
            <person name="Leao P.N."/>
            <person name="Silva A."/>
            <person name="Fiore M.F."/>
            <person name="Schneider M.P."/>
        </authorList>
    </citation>
    <scope>NUCLEOTIDE SEQUENCE [LARGE SCALE GENOMIC DNA]</scope>
    <source>
        <strain evidence="1 2">CENA21</strain>
    </source>
</reference>
<organism evidence="1 2">
    <name type="scientific">Nostoc piscinale CENA21</name>
    <dbReference type="NCBI Taxonomy" id="224013"/>
    <lineage>
        <taxon>Bacteria</taxon>
        <taxon>Bacillati</taxon>
        <taxon>Cyanobacteriota</taxon>
        <taxon>Cyanophyceae</taxon>
        <taxon>Nostocales</taxon>
        <taxon>Nostocaceae</taxon>
        <taxon>Nostoc</taxon>
    </lineage>
</organism>
<keyword evidence="2" id="KW-1185">Reference proteome</keyword>
<dbReference type="EMBL" id="CP012036">
    <property type="protein sequence ID" value="ALF53366.1"/>
    <property type="molecule type" value="Genomic_DNA"/>
</dbReference>
<accession>A0A0M4T3W2</accession>
<protein>
    <submittedName>
        <fullName evidence="1">Uncharacterized protein</fullName>
    </submittedName>
</protein>
<gene>
    <name evidence="1" type="ORF">ACX27_11775</name>
</gene>
<dbReference type="KEGG" id="npz:ACX27_11775"/>
<evidence type="ECO:0000313" key="2">
    <source>
        <dbReference type="Proteomes" id="UP000062645"/>
    </source>
</evidence>
<dbReference type="PATRIC" id="fig|224013.5.peg.2852"/>
<reference evidence="2" key="1">
    <citation type="submission" date="2015-07" db="EMBL/GenBank/DDBJ databases">
        <title>Genome Of Nitrogen-Fixing Cyanobacterium Nostoc piscinale CENA21 From Solimoes/Amazon River Floodplain Sediments And Comparative Genomics To Uncover Biosynthetic Natural Products Potential.</title>
        <authorList>
            <person name="Leao T.F."/>
            <person name="Leao P.N."/>
            <person name="Guimaraes P.I."/>
            <person name="de Melo A.G.C."/>
            <person name="Ramos R.T.J."/>
            <person name="Silva A."/>
            <person name="Fiore M.F."/>
            <person name="Schneider M.P.C."/>
        </authorList>
    </citation>
    <scope>NUCLEOTIDE SEQUENCE [LARGE SCALE GENOMIC DNA]</scope>
    <source>
        <strain evidence="2">CENA21</strain>
    </source>
</reference>